<dbReference type="NCBIfam" id="TIGR02001">
    <property type="entry name" value="gcw_chp"/>
    <property type="match status" value="1"/>
</dbReference>
<evidence type="ECO:0000313" key="1">
    <source>
        <dbReference type="EMBL" id="VAX06868.1"/>
    </source>
</evidence>
<organism evidence="1">
    <name type="scientific">hydrothermal vent metagenome</name>
    <dbReference type="NCBI Taxonomy" id="652676"/>
    <lineage>
        <taxon>unclassified sequences</taxon>
        <taxon>metagenomes</taxon>
        <taxon>ecological metagenomes</taxon>
    </lineage>
</organism>
<proteinExistence type="predicted"/>
<dbReference type="Pfam" id="PF09694">
    <property type="entry name" value="Gcw_chp"/>
    <property type="match status" value="1"/>
</dbReference>
<protein>
    <submittedName>
        <fullName evidence="1">Uncharacterized protein</fullName>
    </submittedName>
</protein>
<reference evidence="1" key="1">
    <citation type="submission" date="2018-06" db="EMBL/GenBank/DDBJ databases">
        <authorList>
            <person name="Zhirakovskaya E."/>
        </authorList>
    </citation>
    <scope>NUCLEOTIDE SEQUENCE</scope>
</reference>
<sequence length="240" mass="25942">MMNKTAFLTASILAAATFTSSVALAESPLTANINVTNNYLFRGLTQTADQAAVQGGIDYAHSSGFYAGTWLSNVSARADAGGGAGFYGTNGNYEQDLYAGFAFDAGPVGLDLGYIKYMYPVDSANKLDYDEVYVSASMMMLTANVAYTISKEDGSIADKNDLYYSLGAEFDIKDGLMLGLLVGEYDFDGGSTSDYTHYLVSLAKDDFTFAYEKNNAKEASWWTGVDDNRFTVSWGKSFDL</sequence>
<dbReference type="EMBL" id="UOFY01000011">
    <property type="protein sequence ID" value="VAX06868.1"/>
    <property type="molecule type" value="Genomic_DNA"/>
</dbReference>
<name>A0A3B1B657_9ZZZZ</name>
<dbReference type="AlphaFoldDB" id="A0A3B1B657"/>
<gene>
    <name evidence="1" type="ORF">MNBD_GAMMA25-1507</name>
</gene>
<accession>A0A3B1B657</accession>
<dbReference type="InterPro" id="IPR010239">
    <property type="entry name" value="CHP02001"/>
</dbReference>
<dbReference type="SUPFAM" id="SSF56935">
    <property type="entry name" value="Porins"/>
    <property type="match status" value="1"/>
</dbReference>